<dbReference type="GO" id="GO:1901135">
    <property type="term" value="P:carbohydrate derivative metabolic process"/>
    <property type="evidence" value="ECO:0007669"/>
    <property type="project" value="InterPro"/>
</dbReference>
<name>A0A4R2QIP6_9PSEU</name>
<dbReference type="GO" id="GO:0097367">
    <property type="term" value="F:carbohydrate derivative binding"/>
    <property type="evidence" value="ECO:0007669"/>
    <property type="project" value="InterPro"/>
</dbReference>
<reference evidence="1 2" key="1">
    <citation type="submission" date="2019-03" db="EMBL/GenBank/DDBJ databases">
        <title>Genomic Encyclopedia of Type Strains, Phase IV (KMG-IV): sequencing the most valuable type-strain genomes for metagenomic binning, comparative biology and taxonomic classification.</title>
        <authorList>
            <person name="Goeker M."/>
        </authorList>
    </citation>
    <scope>NUCLEOTIDE SEQUENCE [LARGE SCALE GENOMIC DNA]</scope>
    <source>
        <strain evidence="1 2">DSM 45765</strain>
    </source>
</reference>
<gene>
    <name evidence="1" type="ORF">EV191_10954</name>
</gene>
<dbReference type="Proteomes" id="UP000294911">
    <property type="component" value="Unassembled WGS sequence"/>
</dbReference>
<keyword evidence="2" id="KW-1185">Reference proteome</keyword>
<dbReference type="SUPFAM" id="SSF53697">
    <property type="entry name" value="SIS domain"/>
    <property type="match status" value="1"/>
</dbReference>
<evidence type="ECO:0000313" key="2">
    <source>
        <dbReference type="Proteomes" id="UP000294911"/>
    </source>
</evidence>
<dbReference type="EMBL" id="SLXQ01000009">
    <property type="protein sequence ID" value="TCP49232.1"/>
    <property type="molecule type" value="Genomic_DNA"/>
</dbReference>
<dbReference type="InterPro" id="IPR046348">
    <property type="entry name" value="SIS_dom_sf"/>
</dbReference>
<keyword evidence="1" id="KW-0413">Isomerase</keyword>
<dbReference type="OrthoDB" id="4772742at2"/>
<proteinExistence type="predicted"/>
<evidence type="ECO:0000313" key="1">
    <source>
        <dbReference type="EMBL" id="TCP49232.1"/>
    </source>
</evidence>
<organism evidence="1 2">
    <name type="scientific">Tamaricihabitans halophyticus</name>
    <dbReference type="NCBI Taxonomy" id="1262583"/>
    <lineage>
        <taxon>Bacteria</taxon>
        <taxon>Bacillati</taxon>
        <taxon>Actinomycetota</taxon>
        <taxon>Actinomycetes</taxon>
        <taxon>Pseudonocardiales</taxon>
        <taxon>Pseudonocardiaceae</taxon>
        <taxon>Tamaricihabitans</taxon>
    </lineage>
</organism>
<comment type="caution">
    <text evidence="1">The sequence shown here is derived from an EMBL/GenBank/DDBJ whole genome shotgun (WGS) entry which is preliminary data.</text>
</comment>
<dbReference type="AlphaFoldDB" id="A0A4R2QIP6"/>
<dbReference type="RefSeq" id="WP_132878707.1">
    <property type="nucleotide sequence ID" value="NZ_SLXQ01000009.1"/>
</dbReference>
<accession>A0A4R2QIP6</accession>
<dbReference type="GO" id="GO:0016853">
    <property type="term" value="F:isomerase activity"/>
    <property type="evidence" value="ECO:0007669"/>
    <property type="project" value="UniProtKB-KW"/>
</dbReference>
<sequence length="363" mass="37322">MFDDALLDDPTGLTEADTEGLLLAVARAGAQVRSTMETAERLGLTAALEGSKPRALVLLGRPGVAPAVHRILAALLGPGCPVPVVCTDVLPSWIGPLDVVLAHADDEGDRELAIFIDRAVRYGATVVLTAPQEGPVAAAAAGGALLLPPVVDVPAGLGAARVLTSGLLTLNALGLLRTDVAALADELDREAERDHLAHESFVNPAKSLTLRLAEHTPLLWGLDAVATATARHAAYVLGEFTETVCDVSDYPQARARTALHRGAVRGGSPESLFADPDLDGPDSRLRVLLLTARSDEATAALRVLASDALPSADVLAPSAEVATELAADEATCAAVLALRFELAALYLGLATGNVGAGLPSGQR</sequence>
<protein>
    <submittedName>
        <fullName evidence="1">Phosphoglucose isomerase-like protein</fullName>
    </submittedName>
</protein>